<protein>
    <submittedName>
        <fullName evidence="2">Uncharacterized protein</fullName>
    </submittedName>
</protein>
<evidence type="ECO:0000313" key="3">
    <source>
        <dbReference type="Proteomes" id="UP001596457"/>
    </source>
</evidence>
<reference evidence="3" key="1">
    <citation type="journal article" date="2019" name="Int. J. Syst. Evol. Microbiol.">
        <title>The Global Catalogue of Microorganisms (GCM) 10K type strain sequencing project: providing services to taxonomists for standard genome sequencing and annotation.</title>
        <authorList>
            <consortium name="The Broad Institute Genomics Platform"/>
            <consortium name="The Broad Institute Genome Sequencing Center for Infectious Disease"/>
            <person name="Wu L."/>
            <person name="Ma J."/>
        </authorList>
    </citation>
    <scope>NUCLEOTIDE SEQUENCE [LARGE SCALE GENOMIC DNA]</scope>
    <source>
        <strain evidence="3">CCUG 53903</strain>
    </source>
</reference>
<feature type="transmembrane region" description="Helical" evidence="1">
    <location>
        <begin position="61"/>
        <end position="81"/>
    </location>
</feature>
<evidence type="ECO:0000313" key="2">
    <source>
        <dbReference type="EMBL" id="MFC7462618.1"/>
    </source>
</evidence>
<dbReference type="RefSeq" id="WP_382203573.1">
    <property type="nucleotide sequence ID" value="NZ_JBHTBZ010000069.1"/>
</dbReference>
<dbReference type="EMBL" id="JBHTBZ010000069">
    <property type="protein sequence ID" value="MFC7462618.1"/>
    <property type="molecule type" value="Genomic_DNA"/>
</dbReference>
<name>A0ABW2SHC1_9BURK</name>
<comment type="caution">
    <text evidence="2">The sequence shown here is derived from an EMBL/GenBank/DDBJ whole genome shotgun (WGS) entry which is preliminary data.</text>
</comment>
<keyword evidence="1" id="KW-0812">Transmembrane</keyword>
<sequence length="202" mass="22831">MNQDAEESKKSKFSQILEKVFKRGQSIVELTYFFTGAFAVIAAIYLQIFKQDAAAVVGGDLVRRLSILVLIIFGVLFISIATTNRQFRRLKHTQEWLVNTSLWTVGRIKANGLHCVLNEPGREINSFDPKKWPWGAHHTEQLGHLEAAAQRFWKNYDPSEPDTAPINEMVADWLVKERGVSKDKARAIASILRADGLPAGRR</sequence>
<keyword evidence="3" id="KW-1185">Reference proteome</keyword>
<keyword evidence="1" id="KW-0472">Membrane</keyword>
<gene>
    <name evidence="2" type="ORF">ACFQU0_19535</name>
</gene>
<accession>A0ABW2SHC1</accession>
<evidence type="ECO:0000256" key="1">
    <source>
        <dbReference type="SAM" id="Phobius"/>
    </source>
</evidence>
<proteinExistence type="predicted"/>
<organism evidence="2 3">
    <name type="scientific">Hydrogenophaga defluvii</name>
    <dbReference type="NCBI Taxonomy" id="249410"/>
    <lineage>
        <taxon>Bacteria</taxon>
        <taxon>Pseudomonadati</taxon>
        <taxon>Pseudomonadota</taxon>
        <taxon>Betaproteobacteria</taxon>
        <taxon>Burkholderiales</taxon>
        <taxon>Comamonadaceae</taxon>
        <taxon>Hydrogenophaga</taxon>
    </lineage>
</organism>
<feature type="transmembrane region" description="Helical" evidence="1">
    <location>
        <begin position="30"/>
        <end position="49"/>
    </location>
</feature>
<keyword evidence="1" id="KW-1133">Transmembrane helix</keyword>
<dbReference type="Proteomes" id="UP001596457">
    <property type="component" value="Unassembled WGS sequence"/>
</dbReference>